<dbReference type="Proteomes" id="UP000649179">
    <property type="component" value="Unassembled WGS sequence"/>
</dbReference>
<keyword evidence="3" id="KW-1185">Reference proteome</keyword>
<organism evidence="2 3">
    <name type="scientific">Marmoricola endophyticus</name>
    <dbReference type="NCBI Taxonomy" id="2040280"/>
    <lineage>
        <taxon>Bacteria</taxon>
        <taxon>Bacillati</taxon>
        <taxon>Actinomycetota</taxon>
        <taxon>Actinomycetes</taxon>
        <taxon>Propionibacteriales</taxon>
        <taxon>Nocardioidaceae</taxon>
        <taxon>Marmoricola</taxon>
    </lineage>
</organism>
<comment type="caution">
    <text evidence="2">The sequence shown here is derived from an EMBL/GenBank/DDBJ whole genome shotgun (WGS) entry which is preliminary data.</text>
</comment>
<dbReference type="Gene3D" id="3.40.50.1820">
    <property type="entry name" value="alpha/beta hydrolase"/>
    <property type="match status" value="1"/>
</dbReference>
<dbReference type="RefSeq" id="WP_188778923.1">
    <property type="nucleotide sequence ID" value="NZ_BMKQ01000001.1"/>
</dbReference>
<protein>
    <submittedName>
        <fullName evidence="2">Lysophospholipase</fullName>
    </submittedName>
</protein>
<dbReference type="Pfam" id="PF12146">
    <property type="entry name" value="Hydrolase_4"/>
    <property type="match status" value="1"/>
</dbReference>
<dbReference type="InterPro" id="IPR051044">
    <property type="entry name" value="MAG_DAG_Lipase"/>
</dbReference>
<evidence type="ECO:0000313" key="3">
    <source>
        <dbReference type="Proteomes" id="UP000649179"/>
    </source>
</evidence>
<gene>
    <name evidence="2" type="ORF">GCM10011519_11430</name>
</gene>
<dbReference type="GO" id="GO:0003824">
    <property type="term" value="F:catalytic activity"/>
    <property type="evidence" value="ECO:0007669"/>
    <property type="project" value="UniProtKB-ARBA"/>
</dbReference>
<accession>A0A917BEC8</accession>
<dbReference type="PRINTS" id="PR00111">
    <property type="entry name" value="ABHYDROLASE"/>
</dbReference>
<dbReference type="PANTHER" id="PTHR11614">
    <property type="entry name" value="PHOSPHOLIPASE-RELATED"/>
    <property type="match status" value="1"/>
</dbReference>
<name>A0A917BEC8_9ACTN</name>
<dbReference type="InterPro" id="IPR022742">
    <property type="entry name" value="Hydrolase_4"/>
</dbReference>
<proteinExistence type="predicted"/>
<feature type="domain" description="Serine aminopeptidase S33" evidence="1">
    <location>
        <begin position="25"/>
        <end position="250"/>
    </location>
</feature>
<evidence type="ECO:0000259" key="1">
    <source>
        <dbReference type="Pfam" id="PF12146"/>
    </source>
</evidence>
<dbReference type="AlphaFoldDB" id="A0A917BEC8"/>
<evidence type="ECO:0000313" key="2">
    <source>
        <dbReference type="EMBL" id="GGF39522.1"/>
    </source>
</evidence>
<sequence>MSTLEWDVAGTHGRVAVREWNGSAPTWLCLVAHGYGEHMGRYERLAAELVADGAVVVGPDHTGHGESDGERVLVESYDDVVADLHAVARRTLADHPGLPVVLLGHSMGGMIAARYVQLHARVVDVLVLSSPVLGRWAPVTDLLGLPEIPDGPLDTSTLSRDPEVGAAYEADPLVWHGPFKRPTIAAMARTMKDITDGPDLGSLPTLWIHGDADTLVPIDGTRVGIPELGASALTERTYPGGRHELFNETNRDEVVADVRAFVRENLPAG</sequence>
<dbReference type="EMBL" id="BMKQ01000001">
    <property type="protein sequence ID" value="GGF39522.1"/>
    <property type="molecule type" value="Genomic_DNA"/>
</dbReference>
<dbReference type="InterPro" id="IPR000073">
    <property type="entry name" value="AB_hydrolase_1"/>
</dbReference>
<reference evidence="2" key="1">
    <citation type="journal article" date="2014" name="Int. J. Syst. Evol. Microbiol.">
        <title>Complete genome sequence of Corynebacterium casei LMG S-19264T (=DSM 44701T), isolated from a smear-ripened cheese.</title>
        <authorList>
            <consortium name="US DOE Joint Genome Institute (JGI-PGF)"/>
            <person name="Walter F."/>
            <person name="Albersmeier A."/>
            <person name="Kalinowski J."/>
            <person name="Ruckert C."/>
        </authorList>
    </citation>
    <scope>NUCLEOTIDE SEQUENCE</scope>
    <source>
        <strain evidence="2">CGMCC 1.16067</strain>
    </source>
</reference>
<reference evidence="2" key="2">
    <citation type="submission" date="2020-09" db="EMBL/GenBank/DDBJ databases">
        <authorList>
            <person name="Sun Q."/>
            <person name="Zhou Y."/>
        </authorList>
    </citation>
    <scope>NUCLEOTIDE SEQUENCE</scope>
    <source>
        <strain evidence="2">CGMCC 1.16067</strain>
    </source>
</reference>
<dbReference type="SUPFAM" id="SSF53474">
    <property type="entry name" value="alpha/beta-Hydrolases"/>
    <property type="match status" value="1"/>
</dbReference>
<dbReference type="InterPro" id="IPR029058">
    <property type="entry name" value="AB_hydrolase_fold"/>
</dbReference>